<feature type="domain" description="Carbohydrate kinase PfkB" evidence="1">
    <location>
        <begin position="2"/>
        <end position="234"/>
    </location>
</feature>
<dbReference type="AlphaFoldDB" id="A0A0X3UC83"/>
<dbReference type="InterPro" id="IPR029056">
    <property type="entry name" value="Ribokinase-like"/>
</dbReference>
<dbReference type="Gene3D" id="3.40.1190.20">
    <property type="match status" value="1"/>
</dbReference>
<keyword evidence="3" id="KW-1185">Reference proteome</keyword>
<accession>A0A0X3UC83</accession>
<name>A0A0X3UC83_9RHOB</name>
<comment type="caution">
    <text evidence="2">The sequence shown here is derived from an EMBL/GenBank/DDBJ whole genome shotgun (WGS) entry which is preliminary data.</text>
</comment>
<dbReference type="InterPro" id="IPR011611">
    <property type="entry name" value="PfkB_dom"/>
</dbReference>
<dbReference type="GO" id="GO:0003872">
    <property type="term" value="F:6-phosphofructokinase activity"/>
    <property type="evidence" value="ECO:0007669"/>
    <property type="project" value="TreeGrafter"/>
</dbReference>
<dbReference type="SUPFAM" id="SSF53613">
    <property type="entry name" value="Ribokinase-like"/>
    <property type="match status" value="1"/>
</dbReference>
<evidence type="ECO:0000313" key="2">
    <source>
        <dbReference type="EMBL" id="KUJ85469.1"/>
    </source>
</evidence>
<dbReference type="PANTHER" id="PTHR46566">
    <property type="entry name" value="1-PHOSPHOFRUCTOKINASE-RELATED"/>
    <property type="match status" value="1"/>
</dbReference>
<dbReference type="STRING" id="1685379.AVO45_00245"/>
<protein>
    <recommendedName>
        <fullName evidence="1">Carbohydrate kinase PfkB domain-containing protein</fullName>
    </recommendedName>
</protein>
<evidence type="ECO:0000259" key="1">
    <source>
        <dbReference type="Pfam" id="PF00294"/>
    </source>
</evidence>
<sequence>MGDRLLALLAAENVPVMECRVRGETTYSLAVTDETTQEQFRFSLPGELLSEDEGRMVLNRISDTVQRDGLVVLSGGVANGLADDFPQEVQAAVSRCNGRLIVDTSKAPLKRLIEAPVAPLDVLRLDRSEIEKVFSRPMRSISDNLAFTERLVRRGVARIVITGHGEEGSVMVAGDQKFFCHAPKVAVRSKIGAGDALVGAFAFSLSRGDPPEEALKWGVAAAAATVGTEGTSFCGFTETHALLPQCRMERF</sequence>
<dbReference type="PANTHER" id="PTHR46566:SF2">
    <property type="entry name" value="ATP-DEPENDENT 6-PHOSPHOFRUCTOKINASE ISOZYME 2"/>
    <property type="match status" value="1"/>
</dbReference>
<organism evidence="2 3">
    <name type="scientific">Ruegeria marisrubri</name>
    <dbReference type="NCBI Taxonomy" id="1685379"/>
    <lineage>
        <taxon>Bacteria</taxon>
        <taxon>Pseudomonadati</taxon>
        <taxon>Pseudomonadota</taxon>
        <taxon>Alphaproteobacteria</taxon>
        <taxon>Rhodobacterales</taxon>
        <taxon>Roseobacteraceae</taxon>
        <taxon>Ruegeria</taxon>
    </lineage>
</organism>
<gene>
    <name evidence="2" type="ORF">AVO45_00245</name>
</gene>
<dbReference type="Pfam" id="PF00294">
    <property type="entry name" value="PfkB"/>
    <property type="match status" value="1"/>
</dbReference>
<dbReference type="GO" id="GO:0005829">
    <property type="term" value="C:cytosol"/>
    <property type="evidence" value="ECO:0007669"/>
    <property type="project" value="TreeGrafter"/>
</dbReference>
<evidence type="ECO:0000313" key="3">
    <source>
        <dbReference type="Proteomes" id="UP000053791"/>
    </source>
</evidence>
<proteinExistence type="predicted"/>
<dbReference type="EMBL" id="LQBQ01000001">
    <property type="protein sequence ID" value="KUJ85469.1"/>
    <property type="molecule type" value="Genomic_DNA"/>
</dbReference>
<dbReference type="Proteomes" id="UP000053791">
    <property type="component" value="Unassembled WGS sequence"/>
</dbReference>
<reference evidence="3" key="1">
    <citation type="submission" date="2015-12" db="EMBL/GenBank/DDBJ databases">
        <authorList>
            <person name="Zhang G."/>
            <person name="Stingl U."/>
        </authorList>
    </citation>
    <scope>NUCLEOTIDE SEQUENCE [LARGE SCALE GENOMIC DNA]</scope>
    <source>
        <strain evidence="3">ZGT118</strain>
    </source>
</reference>